<dbReference type="AlphaFoldDB" id="A0A9W4JKF7"/>
<organism evidence="1 2">
    <name type="scientific">Penicillium salamii</name>
    <dbReference type="NCBI Taxonomy" id="1612424"/>
    <lineage>
        <taxon>Eukaryota</taxon>
        <taxon>Fungi</taxon>
        <taxon>Dikarya</taxon>
        <taxon>Ascomycota</taxon>
        <taxon>Pezizomycotina</taxon>
        <taxon>Eurotiomycetes</taxon>
        <taxon>Eurotiomycetidae</taxon>
        <taxon>Eurotiales</taxon>
        <taxon>Aspergillaceae</taxon>
        <taxon>Penicillium</taxon>
    </lineage>
</organism>
<reference evidence="1" key="1">
    <citation type="submission" date="2021-07" db="EMBL/GenBank/DDBJ databases">
        <authorList>
            <person name="Branca A.L. A."/>
        </authorList>
    </citation>
    <scope>NUCLEOTIDE SEQUENCE</scope>
</reference>
<protein>
    <submittedName>
        <fullName evidence="1">Uncharacterized protein</fullName>
    </submittedName>
</protein>
<dbReference type="EMBL" id="CAJVPD010000260">
    <property type="protein sequence ID" value="CAG8405169.1"/>
    <property type="molecule type" value="Genomic_DNA"/>
</dbReference>
<accession>A0A9W4JKF7</accession>
<dbReference type="OrthoDB" id="26149at2759"/>
<dbReference type="Proteomes" id="UP001152592">
    <property type="component" value="Unassembled WGS sequence"/>
</dbReference>
<sequence length="276" mass="32002">MFQKPRLQPYSYSGSSRLDWDGQSFPCSTLIDIILAEYCLREVVQQQQFLKSKLRVLEKINDNEDQKTQCKDNLRSLLHQLSDKEYDLYRAEKMIPPGPIKNAYHTLRQDPTWFLREELVEDCVQRGGCYSRDCGCCKMRHEGLKMIKGVGHCTPACECCSRNRGFEYSPQKRESLFESFREMLKGDNLIALAQFGEAFCLPPLGEKPCVKAARERLARDEQAREKKSQREAAKGAVVNDTKIMVHEMEIQDESSQGSQRQVGSSKWWKRLFRARD</sequence>
<name>A0A9W4JKF7_9EURO</name>
<evidence type="ECO:0000313" key="1">
    <source>
        <dbReference type="EMBL" id="CAG8405169.1"/>
    </source>
</evidence>
<evidence type="ECO:0000313" key="2">
    <source>
        <dbReference type="Proteomes" id="UP001152592"/>
    </source>
</evidence>
<comment type="caution">
    <text evidence="1">The sequence shown here is derived from an EMBL/GenBank/DDBJ whole genome shotgun (WGS) entry which is preliminary data.</text>
</comment>
<gene>
    <name evidence="1" type="ORF">PSALAMII_LOCUS8108</name>
</gene>
<proteinExistence type="predicted"/>